<feature type="compositionally biased region" description="Polar residues" evidence="1">
    <location>
        <begin position="285"/>
        <end position="294"/>
    </location>
</feature>
<dbReference type="RefSeq" id="XP_031789010.1">
    <property type="nucleotide sequence ID" value="XM_031933150.1"/>
</dbReference>
<dbReference type="OrthoDB" id="7692063at2759"/>
<dbReference type="GeneID" id="116417955"/>
<evidence type="ECO:0000256" key="1">
    <source>
        <dbReference type="SAM" id="MobiDB-lite"/>
    </source>
</evidence>
<accession>A0A7M7QMM5</accession>
<name>A0A7M7QMM5_NASVI</name>
<dbReference type="PANTHER" id="PTHR45786">
    <property type="entry name" value="DNA BINDING PROTEIN-LIKE"/>
    <property type="match status" value="1"/>
</dbReference>
<evidence type="ECO:0000313" key="4">
    <source>
        <dbReference type="Proteomes" id="UP000002358"/>
    </source>
</evidence>
<reference evidence="3" key="1">
    <citation type="submission" date="2021-01" db="UniProtKB">
        <authorList>
            <consortium name="EnsemblMetazoa"/>
        </authorList>
    </citation>
    <scope>IDENTIFICATION</scope>
</reference>
<feature type="domain" description="Helitron helicase-like" evidence="2">
    <location>
        <begin position="76"/>
        <end position="252"/>
    </location>
</feature>
<dbReference type="Pfam" id="PF14214">
    <property type="entry name" value="Helitron_like_N"/>
    <property type="match status" value="1"/>
</dbReference>
<evidence type="ECO:0000313" key="3">
    <source>
        <dbReference type="EnsemblMetazoa" id="XP_031789010"/>
    </source>
</evidence>
<sequence>MLNFNVADVKQLAIMLWIDLEMLNNNLNLYDCCGHGSVVLDPAPAFPDELCISTMDLNVESWIYPLFYLYGTQGYKMAIRNHEFNQFLMGRRLFQQWIIDFYVKIEKDRIQYIRGHQKEIRADTYKGLHDYMENAAAYDDARIGKTIILPSTFIGSPRHMQQCYQDAMAIVNEKGKPCLFLTMTCNPKWKEVEEILLPHQQAADRPDLCARIFDLKKQRLFISAEIPNAADNPRLHEIVMKNMMHGPCGDWCMVDDKCSKRFPKNFQNETVMDENGYPYYRRRNNGTTHEQSNGRIVDNR</sequence>
<dbReference type="EnsemblMetazoa" id="XM_031933150">
    <property type="protein sequence ID" value="XP_031789010"/>
    <property type="gene ID" value="LOC116417955"/>
</dbReference>
<dbReference type="Proteomes" id="UP000002358">
    <property type="component" value="Unassembled WGS sequence"/>
</dbReference>
<dbReference type="InParanoid" id="A0A7M7QMM5"/>
<feature type="region of interest" description="Disordered" evidence="1">
    <location>
        <begin position="277"/>
        <end position="300"/>
    </location>
</feature>
<dbReference type="InterPro" id="IPR025476">
    <property type="entry name" value="Helitron_helicase-like"/>
</dbReference>
<organism evidence="3 4">
    <name type="scientific">Nasonia vitripennis</name>
    <name type="common">Parasitic wasp</name>
    <dbReference type="NCBI Taxonomy" id="7425"/>
    <lineage>
        <taxon>Eukaryota</taxon>
        <taxon>Metazoa</taxon>
        <taxon>Ecdysozoa</taxon>
        <taxon>Arthropoda</taxon>
        <taxon>Hexapoda</taxon>
        <taxon>Insecta</taxon>
        <taxon>Pterygota</taxon>
        <taxon>Neoptera</taxon>
        <taxon>Endopterygota</taxon>
        <taxon>Hymenoptera</taxon>
        <taxon>Apocrita</taxon>
        <taxon>Proctotrupomorpha</taxon>
        <taxon>Chalcidoidea</taxon>
        <taxon>Pteromalidae</taxon>
        <taxon>Pteromalinae</taxon>
        <taxon>Nasonia</taxon>
    </lineage>
</organism>
<dbReference type="SMR" id="A0A7M7QMM5"/>
<proteinExistence type="predicted"/>
<protein>
    <recommendedName>
        <fullName evidence="2">Helitron helicase-like domain-containing protein</fullName>
    </recommendedName>
</protein>
<evidence type="ECO:0000259" key="2">
    <source>
        <dbReference type="Pfam" id="PF14214"/>
    </source>
</evidence>
<dbReference type="KEGG" id="nvi:116417955"/>
<keyword evidence="4" id="KW-1185">Reference proteome</keyword>
<dbReference type="PANTHER" id="PTHR45786:SF74">
    <property type="entry name" value="ATP-DEPENDENT DNA HELICASE"/>
    <property type="match status" value="1"/>
</dbReference>
<dbReference type="AlphaFoldDB" id="A0A7M7QMM5"/>